<dbReference type="EMBL" id="RBSL01000225">
    <property type="protein sequence ID" value="RMS26794.1"/>
    <property type="molecule type" value="Genomic_DNA"/>
</dbReference>
<dbReference type="AlphaFoldDB" id="A0A3M5BN31"/>
<dbReference type="Pfam" id="PF00171">
    <property type="entry name" value="Aldedh"/>
    <property type="match status" value="1"/>
</dbReference>
<dbReference type="GO" id="GO:0004491">
    <property type="term" value="F:methylmalonate-semialdehyde dehydrogenase (acylating, NAD) activity"/>
    <property type="evidence" value="ECO:0007669"/>
    <property type="project" value="InterPro"/>
</dbReference>
<proteinExistence type="predicted"/>
<reference evidence="5 6" key="1">
    <citation type="submission" date="2018-08" db="EMBL/GenBank/DDBJ databases">
        <title>Recombination of ecologically and evolutionarily significant loci maintains genetic cohesion in the Pseudomonas syringae species complex.</title>
        <authorList>
            <person name="Dillon M."/>
            <person name="Thakur S."/>
            <person name="Almeida R.N.D."/>
            <person name="Weir B.S."/>
            <person name="Guttman D.S."/>
        </authorList>
    </citation>
    <scope>NUCLEOTIDE SEQUENCE [LARGE SCALE GENOMIC DNA]</scope>
    <source>
        <strain evidence="4 6">ICMP 13684</strain>
        <strain evidence="3 5">ICMP 13685</strain>
    </source>
</reference>
<dbReference type="PANTHER" id="PTHR43866:SF4">
    <property type="entry name" value="MALONATE-SEMIALDEHYDE DEHYDROGENASE"/>
    <property type="match status" value="1"/>
</dbReference>
<accession>A0A3M5BN31</accession>
<evidence type="ECO:0000256" key="1">
    <source>
        <dbReference type="ARBA" id="ARBA00023002"/>
    </source>
</evidence>
<feature type="domain" description="Aldehyde dehydrogenase" evidence="2">
    <location>
        <begin position="3"/>
        <end position="123"/>
    </location>
</feature>
<dbReference type="Proteomes" id="UP000278180">
    <property type="component" value="Unassembled WGS sequence"/>
</dbReference>
<dbReference type="InterPro" id="IPR016163">
    <property type="entry name" value="Ald_DH_C"/>
</dbReference>
<dbReference type="Gene3D" id="3.40.309.10">
    <property type="entry name" value="Aldehyde Dehydrogenase, Chain A, domain 2"/>
    <property type="match status" value="1"/>
</dbReference>
<gene>
    <name evidence="4" type="ORF">ALP51_02238</name>
    <name evidence="3" type="ORF">ALP70_03655</name>
</gene>
<evidence type="ECO:0000313" key="4">
    <source>
        <dbReference type="EMBL" id="RMT32322.1"/>
    </source>
</evidence>
<evidence type="ECO:0000259" key="2">
    <source>
        <dbReference type="Pfam" id="PF00171"/>
    </source>
</evidence>
<protein>
    <submittedName>
        <fullName evidence="3">Methylmalonate-semialdehyde dehydrogenase</fullName>
    </submittedName>
</protein>
<dbReference type="InterPro" id="IPR016162">
    <property type="entry name" value="Ald_DH_N"/>
</dbReference>
<dbReference type="EMBL" id="RBTE01000133">
    <property type="protein sequence ID" value="RMT32322.1"/>
    <property type="molecule type" value="Genomic_DNA"/>
</dbReference>
<dbReference type="PANTHER" id="PTHR43866">
    <property type="entry name" value="MALONATE-SEMIALDEHYDE DEHYDROGENASE"/>
    <property type="match status" value="1"/>
</dbReference>
<evidence type="ECO:0000313" key="5">
    <source>
        <dbReference type="Proteomes" id="UP000269801"/>
    </source>
</evidence>
<dbReference type="Gene3D" id="3.40.605.10">
    <property type="entry name" value="Aldehyde Dehydrogenase, Chain A, domain 1"/>
    <property type="match status" value="1"/>
</dbReference>
<dbReference type="GO" id="GO:0006210">
    <property type="term" value="P:thymine catabolic process"/>
    <property type="evidence" value="ECO:0007669"/>
    <property type="project" value="TreeGrafter"/>
</dbReference>
<dbReference type="InterPro" id="IPR010061">
    <property type="entry name" value="MeMal-semiAld_DH"/>
</dbReference>
<comment type="caution">
    <text evidence="3">The sequence shown here is derived from an EMBL/GenBank/DDBJ whole genome shotgun (WGS) entry which is preliminary data.</text>
</comment>
<evidence type="ECO:0000313" key="3">
    <source>
        <dbReference type="EMBL" id="RMS26794.1"/>
    </source>
</evidence>
<dbReference type="InterPro" id="IPR015590">
    <property type="entry name" value="Aldehyde_DH_dom"/>
</dbReference>
<dbReference type="GO" id="GO:0006574">
    <property type="term" value="P:L-valine catabolic process"/>
    <property type="evidence" value="ECO:0007669"/>
    <property type="project" value="TreeGrafter"/>
</dbReference>
<dbReference type="Proteomes" id="UP000269801">
    <property type="component" value="Unassembled WGS sequence"/>
</dbReference>
<keyword evidence="1" id="KW-0560">Oxidoreductase</keyword>
<dbReference type="SUPFAM" id="SSF53720">
    <property type="entry name" value="ALDH-like"/>
    <property type="match status" value="1"/>
</dbReference>
<dbReference type="InterPro" id="IPR016161">
    <property type="entry name" value="Ald_DH/histidinol_DH"/>
</dbReference>
<name>A0A3M5BN31_PSESS</name>
<evidence type="ECO:0000313" key="6">
    <source>
        <dbReference type="Proteomes" id="UP000278180"/>
    </source>
</evidence>
<sequence>MPGAEQGFFVGATLFDHVTPQMQIYKEEIFGPVLGIVHVADFASAVELINAHEFGNGVSCFTSDGGVARAFARTIKVGMVGINVPIPVPMAWHSFGGWKRSLFGDHHAYGEEGLRFYSRYKSVMQRWPDSIAKGPEFSMPTAK</sequence>
<organism evidence="3 5">
    <name type="scientific">Pseudomonas savastanoi</name>
    <name type="common">Pseudomonas syringae pv. savastanoi</name>
    <dbReference type="NCBI Taxonomy" id="29438"/>
    <lineage>
        <taxon>Bacteria</taxon>
        <taxon>Pseudomonadati</taxon>
        <taxon>Pseudomonadota</taxon>
        <taxon>Gammaproteobacteria</taxon>
        <taxon>Pseudomonadales</taxon>
        <taxon>Pseudomonadaceae</taxon>
        <taxon>Pseudomonas</taxon>
    </lineage>
</organism>